<keyword evidence="3" id="KW-1185">Reference proteome</keyword>
<dbReference type="Pfam" id="PF03004">
    <property type="entry name" value="Transposase_24"/>
    <property type="match status" value="1"/>
</dbReference>
<organism evidence="2 3">
    <name type="scientific">Solanum tuberosum</name>
    <name type="common">Potato</name>
    <dbReference type="NCBI Taxonomy" id="4113"/>
    <lineage>
        <taxon>Eukaryota</taxon>
        <taxon>Viridiplantae</taxon>
        <taxon>Streptophyta</taxon>
        <taxon>Embryophyta</taxon>
        <taxon>Tracheophyta</taxon>
        <taxon>Spermatophyta</taxon>
        <taxon>Magnoliopsida</taxon>
        <taxon>eudicotyledons</taxon>
        <taxon>Gunneridae</taxon>
        <taxon>Pentapetalae</taxon>
        <taxon>asterids</taxon>
        <taxon>lamiids</taxon>
        <taxon>Solanales</taxon>
        <taxon>Solanaceae</taxon>
        <taxon>Solanoideae</taxon>
        <taxon>Solaneae</taxon>
        <taxon>Solanum</taxon>
    </lineage>
</organism>
<comment type="caution">
    <text evidence="2">The sequence shown here is derived from an EMBL/GenBank/DDBJ whole genome shotgun (WGS) entry which is preliminary data.</text>
</comment>
<protein>
    <recommendedName>
        <fullName evidence="4">Integrase core domain containing protein</fullName>
    </recommendedName>
</protein>
<evidence type="ECO:0008006" key="4">
    <source>
        <dbReference type="Google" id="ProtNLM"/>
    </source>
</evidence>
<feature type="compositionally biased region" description="Basic and acidic residues" evidence="1">
    <location>
        <begin position="78"/>
        <end position="93"/>
    </location>
</feature>
<accession>A0ABQ7VHN2</accession>
<reference evidence="2 3" key="1">
    <citation type="journal article" date="2021" name="bioRxiv">
        <title>Chromosome-scale and haplotype-resolved genome assembly of a tetraploid potato cultivar.</title>
        <authorList>
            <person name="Sun H."/>
            <person name="Jiao W.-B."/>
            <person name="Krause K."/>
            <person name="Campoy J.A."/>
            <person name="Goel M."/>
            <person name="Folz-Donahue K."/>
            <person name="Kukat C."/>
            <person name="Huettel B."/>
            <person name="Schneeberger K."/>
        </authorList>
    </citation>
    <scope>NUCLEOTIDE SEQUENCE [LARGE SCALE GENOMIC DNA]</scope>
    <source>
        <strain evidence="2">SolTubOtavaFocal</strain>
        <tissue evidence="2">Leaves</tissue>
    </source>
</reference>
<dbReference type="InterPro" id="IPR004252">
    <property type="entry name" value="Probable_transposase_24"/>
</dbReference>
<evidence type="ECO:0000313" key="3">
    <source>
        <dbReference type="Proteomes" id="UP000826656"/>
    </source>
</evidence>
<sequence>MSSNNGEGPSLHTGGSVAFVEYRRRHKELTGKELWNDELFLMTHKTKNEKKWICGKSERLWNTFTNTIKDKVGETSTLRNEEGLEVHDGDMERNTTTNGEDEGEKTSEDDVNLLKMNPSNIPTQQIFETPEFQKLLDRVLEQRMKNMQENVQMDIRENMEAQVTIAVRVDVARMLGFTL</sequence>
<gene>
    <name evidence="2" type="ORF">KY290_019665</name>
</gene>
<name>A0ABQ7VHN2_SOLTU</name>
<proteinExistence type="predicted"/>
<evidence type="ECO:0000256" key="1">
    <source>
        <dbReference type="SAM" id="MobiDB-lite"/>
    </source>
</evidence>
<feature type="region of interest" description="Disordered" evidence="1">
    <location>
        <begin position="78"/>
        <end position="107"/>
    </location>
</feature>
<dbReference type="EMBL" id="JAIVGD010000013">
    <property type="protein sequence ID" value="KAH0763592.1"/>
    <property type="molecule type" value="Genomic_DNA"/>
</dbReference>
<evidence type="ECO:0000313" key="2">
    <source>
        <dbReference type="EMBL" id="KAH0763592.1"/>
    </source>
</evidence>
<dbReference type="Proteomes" id="UP000826656">
    <property type="component" value="Unassembled WGS sequence"/>
</dbReference>